<dbReference type="OrthoDB" id="9803456at2"/>
<evidence type="ECO:0000256" key="2">
    <source>
        <dbReference type="ARBA" id="ARBA00022475"/>
    </source>
</evidence>
<sequence>MDAVRLFRFADAAAGALPEAVGRAVFDAVGTVAGTLPSAGVRRLRANEARIRPGMTPRQSRALARRAMRSYMRYYYEALRLPRMSREQIRARVRIDNSEWLREKFAEGQAAAAALMHSGNWDLAGAWAEIDLVHVHTLAEKLEPQELYDFFVGYRTAVGMSVYPAGAGAIHRIEEAMREGACLAPILADRDLTASGVEVEFFGSAMLVAAGPALLAQRVGVPVYPVFSFYEKISGKRRRRAGTRWGMRLLVGEPVCARTDASSPSHERAADIARMSQEWVSQFEPWVGEHLEDWHMLQKVFVEDLDPERLARTRRRAAEALREKPKDAKAFGAGHEPPSKAENAPTAARAFAEEKKTAATGAGEAVAESEARL</sequence>
<dbReference type="GO" id="GO:0009247">
    <property type="term" value="P:glycolipid biosynthetic process"/>
    <property type="evidence" value="ECO:0007669"/>
    <property type="project" value="UniProtKB-ARBA"/>
</dbReference>
<dbReference type="CDD" id="cd07984">
    <property type="entry name" value="LPLAT_LABLAT-like"/>
    <property type="match status" value="1"/>
</dbReference>
<gene>
    <name evidence="8" type="ORF">A4H34_08660</name>
</gene>
<dbReference type="Pfam" id="PF03279">
    <property type="entry name" value="Lip_A_acyltrans"/>
    <property type="match status" value="1"/>
</dbReference>
<reference evidence="8 9" key="1">
    <citation type="submission" date="2016-04" db="EMBL/GenBank/DDBJ databases">
        <title>Peptidophaga gingivicola gen. nov., sp. nov., isolated from human subgingival plaque.</title>
        <authorList>
            <person name="Beall C.J."/>
            <person name="Mokrzan E.M."/>
            <person name="Griffen A.L."/>
            <person name="Leys E.J."/>
        </authorList>
    </citation>
    <scope>NUCLEOTIDE SEQUENCE [LARGE SCALE GENOMIC DNA]</scope>
    <source>
        <strain evidence="8 9">BA112</strain>
    </source>
</reference>
<evidence type="ECO:0000313" key="8">
    <source>
        <dbReference type="EMBL" id="OAP85178.1"/>
    </source>
</evidence>
<evidence type="ECO:0000256" key="4">
    <source>
        <dbReference type="ARBA" id="ARBA00022679"/>
    </source>
</evidence>
<dbReference type="GO" id="GO:0005886">
    <property type="term" value="C:plasma membrane"/>
    <property type="evidence" value="ECO:0007669"/>
    <property type="project" value="UniProtKB-SubCell"/>
</dbReference>
<dbReference type="NCBIfam" id="NF005919">
    <property type="entry name" value="PRK07920.1"/>
    <property type="match status" value="1"/>
</dbReference>
<evidence type="ECO:0000256" key="3">
    <source>
        <dbReference type="ARBA" id="ARBA00022519"/>
    </source>
</evidence>
<evidence type="ECO:0000313" key="9">
    <source>
        <dbReference type="Proteomes" id="UP000078368"/>
    </source>
</evidence>
<keyword evidence="3" id="KW-0997">Cell inner membrane</keyword>
<keyword evidence="9" id="KW-1185">Reference proteome</keyword>
<feature type="compositionally biased region" description="Basic and acidic residues" evidence="7">
    <location>
        <begin position="316"/>
        <end position="329"/>
    </location>
</feature>
<evidence type="ECO:0000256" key="6">
    <source>
        <dbReference type="ARBA" id="ARBA00023315"/>
    </source>
</evidence>
<evidence type="ECO:0000256" key="5">
    <source>
        <dbReference type="ARBA" id="ARBA00023136"/>
    </source>
</evidence>
<feature type="region of interest" description="Disordered" evidence="7">
    <location>
        <begin position="316"/>
        <end position="373"/>
    </location>
</feature>
<keyword evidence="6 8" id="KW-0012">Acyltransferase</keyword>
<protein>
    <submittedName>
        <fullName evidence="8">Lipid A biosynthesis lauroyl acyltransferase</fullName>
    </submittedName>
</protein>
<keyword evidence="5" id="KW-0472">Membrane</keyword>
<organism evidence="8 9">
    <name type="scientific">Peptidiphaga gingivicola</name>
    <dbReference type="NCBI Taxonomy" id="2741497"/>
    <lineage>
        <taxon>Bacteria</taxon>
        <taxon>Bacillati</taxon>
        <taxon>Actinomycetota</taxon>
        <taxon>Actinomycetes</taxon>
        <taxon>Actinomycetales</taxon>
        <taxon>Actinomycetaceae</taxon>
        <taxon>Peptidiphaga</taxon>
    </lineage>
</organism>
<dbReference type="EMBL" id="LVZK01000003">
    <property type="protein sequence ID" value="OAP85178.1"/>
    <property type="molecule type" value="Genomic_DNA"/>
</dbReference>
<keyword evidence="4 8" id="KW-0808">Transferase</keyword>
<dbReference type="PANTHER" id="PTHR30606">
    <property type="entry name" value="LIPID A BIOSYNTHESIS LAUROYL ACYLTRANSFERASE"/>
    <property type="match status" value="1"/>
</dbReference>
<comment type="caution">
    <text evidence="8">The sequence shown here is derived from an EMBL/GenBank/DDBJ whole genome shotgun (WGS) entry which is preliminary data.</text>
</comment>
<evidence type="ECO:0000256" key="1">
    <source>
        <dbReference type="ARBA" id="ARBA00004533"/>
    </source>
</evidence>
<dbReference type="GO" id="GO:0016746">
    <property type="term" value="F:acyltransferase activity"/>
    <property type="evidence" value="ECO:0007669"/>
    <property type="project" value="UniProtKB-KW"/>
</dbReference>
<keyword evidence="2" id="KW-1003">Cell membrane</keyword>
<evidence type="ECO:0000256" key="7">
    <source>
        <dbReference type="SAM" id="MobiDB-lite"/>
    </source>
</evidence>
<proteinExistence type="predicted"/>
<dbReference type="PANTHER" id="PTHR30606:SF10">
    <property type="entry name" value="PHOSPHATIDYLINOSITOL MANNOSIDE ACYLTRANSFERASE"/>
    <property type="match status" value="1"/>
</dbReference>
<accession>A0A179B0E0</accession>
<dbReference type="InterPro" id="IPR004960">
    <property type="entry name" value="LipA_acyltrans"/>
</dbReference>
<dbReference type="AlphaFoldDB" id="A0A179B0E0"/>
<dbReference type="STRING" id="1823756.A4H34_08660"/>
<dbReference type="Proteomes" id="UP000078368">
    <property type="component" value="Unassembled WGS sequence"/>
</dbReference>
<dbReference type="RefSeq" id="WP_064231834.1">
    <property type="nucleotide sequence ID" value="NZ_LVZK01000003.1"/>
</dbReference>
<name>A0A179B0E0_9ACTO</name>
<feature type="compositionally biased region" description="Low complexity" evidence="7">
    <location>
        <begin position="358"/>
        <end position="373"/>
    </location>
</feature>
<comment type="subcellular location">
    <subcellularLocation>
        <location evidence="1">Cell inner membrane</location>
    </subcellularLocation>
</comment>